<name>A0A0A0KQY9_CUCSA</name>
<sequence length="95" mass="10838">MPHKFYHGRTNRVWNDTKHVIGVEINMQHSRCIEEFRLRKVKNDDLKAEAKAKGAVIYTKRQSKGPKPGFIVEGVLVETGTLVPYNVINDLKGGY</sequence>
<organism evidence="1 2">
    <name type="scientific">Cucumis sativus</name>
    <name type="common">Cucumber</name>
    <dbReference type="NCBI Taxonomy" id="3659"/>
    <lineage>
        <taxon>Eukaryota</taxon>
        <taxon>Viridiplantae</taxon>
        <taxon>Streptophyta</taxon>
        <taxon>Embryophyta</taxon>
        <taxon>Tracheophyta</taxon>
        <taxon>Spermatophyta</taxon>
        <taxon>Magnoliopsida</taxon>
        <taxon>eudicotyledons</taxon>
        <taxon>Gunneridae</taxon>
        <taxon>Pentapetalae</taxon>
        <taxon>rosids</taxon>
        <taxon>fabids</taxon>
        <taxon>Cucurbitales</taxon>
        <taxon>Cucurbitaceae</taxon>
        <taxon>Benincaseae</taxon>
        <taxon>Cucumis</taxon>
    </lineage>
</organism>
<dbReference type="PANTHER" id="PTHR20981">
    <property type="entry name" value="60S RIBOSOMAL PROTEIN L21"/>
    <property type="match status" value="1"/>
</dbReference>
<reference evidence="1 2" key="2">
    <citation type="journal article" date="2009" name="PLoS ONE">
        <title>An integrated genetic and cytogenetic map of the cucumber genome.</title>
        <authorList>
            <person name="Ren Y."/>
            <person name="Zhang Z."/>
            <person name="Liu J."/>
            <person name="Staub J.E."/>
            <person name="Han Y."/>
            <person name="Cheng Z."/>
            <person name="Li X."/>
            <person name="Lu J."/>
            <person name="Miao H."/>
            <person name="Kang H."/>
            <person name="Xie B."/>
            <person name="Gu X."/>
            <person name="Wang X."/>
            <person name="Du Y."/>
            <person name="Jin W."/>
            <person name="Huang S."/>
        </authorList>
    </citation>
    <scope>NUCLEOTIDE SEQUENCE [LARGE SCALE GENOMIC DNA]</scope>
    <source>
        <strain evidence="2">cv. 9930</strain>
    </source>
</reference>
<dbReference type="EMBL" id="CM002926">
    <property type="protein sequence ID" value="KGN50837.1"/>
    <property type="molecule type" value="Genomic_DNA"/>
</dbReference>
<gene>
    <name evidence="1" type="ORF">Csa_5G284530</name>
</gene>
<protein>
    <submittedName>
        <fullName evidence="1">Uncharacterized protein</fullName>
    </submittedName>
</protein>
<evidence type="ECO:0000313" key="1">
    <source>
        <dbReference type="EMBL" id="KGN50837.1"/>
    </source>
</evidence>
<dbReference type="InterPro" id="IPR001147">
    <property type="entry name" value="Ribosomal_eL21"/>
</dbReference>
<dbReference type="OMA" id="IGVEINM"/>
<dbReference type="AlphaFoldDB" id="A0A0A0KQY9"/>
<dbReference type="STRING" id="3659.A0A0A0KQY9"/>
<dbReference type="Proteomes" id="UP000029981">
    <property type="component" value="Chromosome 5"/>
</dbReference>
<dbReference type="Gene3D" id="6.10.250.3260">
    <property type="match status" value="1"/>
</dbReference>
<dbReference type="GO" id="GO:0003735">
    <property type="term" value="F:structural constituent of ribosome"/>
    <property type="evidence" value="ECO:0007669"/>
    <property type="project" value="InterPro"/>
</dbReference>
<reference evidence="1 2" key="1">
    <citation type="journal article" date="2009" name="Nat. Genet.">
        <title>The genome of the cucumber, Cucumis sativus L.</title>
        <authorList>
            <person name="Huang S."/>
            <person name="Li R."/>
            <person name="Zhang Z."/>
            <person name="Li L."/>
            <person name="Gu X."/>
            <person name="Fan W."/>
            <person name="Lucas W.J."/>
            <person name="Wang X."/>
            <person name="Xie B."/>
            <person name="Ni P."/>
            <person name="Ren Y."/>
            <person name="Zhu H."/>
            <person name="Li J."/>
            <person name="Lin K."/>
            <person name="Jin W."/>
            <person name="Fei Z."/>
            <person name="Li G."/>
            <person name="Staub J."/>
            <person name="Kilian A."/>
            <person name="van der Vossen E.A."/>
            <person name="Wu Y."/>
            <person name="Guo J."/>
            <person name="He J."/>
            <person name="Jia Z."/>
            <person name="Ren Y."/>
            <person name="Tian G."/>
            <person name="Lu Y."/>
            <person name="Ruan J."/>
            <person name="Qian W."/>
            <person name="Wang M."/>
            <person name="Huang Q."/>
            <person name="Li B."/>
            <person name="Xuan Z."/>
            <person name="Cao J."/>
            <person name="Asan"/>
            <person name="Wu Z."/>
            <person name="Zhang J."/>
            <person name="Cai Q."/>
            <person name="Bai Y."/>
            <person name="Zhao B."/>
            <person name="Han Y."/>
            <person name="Li Y."/>
            <person name="Li X."/>
            <person name="Wang S."/>
            <person name="Shi Q."/>
            <person name="Liu S."/>
            <person name="Cho W.K."/>
            <person name="Kim J.Y."/>
            <person name="Xu Y."/>
            <person name="Heller-Uszynska K."/>
            <person name="Miao H."/>
            <person name="Cheng Z."/>
            <person name="Zhang S."/>
            <person name="Wu J."/>
            <person name="Yang Y."/>
            <person name="Kang H."/>
            <person name="Li M."/>
            <person name="Liang H."/>
            <person name="Ren X."/>
            <person name="Shi Z."/>
            <person name="Wen M."/>
            <person name="Jian M."/>
            <person name="Yang H."/>
            <person name="Zhang G."/>
            <person name="Yang Z."/>
            <person name="Chen R."/>
            <person name="Liu S."/>
            <person name="Li J."/>
            <person name="Ma L."/>
            <person name="Liu H."/>
            <person name="Zhou Y."/>
            <person name="Zhao J."/>
            <person name="Fang X."/>
            <person name="Li G."/>
            <person name="Fang L."/>
            <person name="Li Y."/>
            <person name="Liu D."/>
            <person name="Zheng H."/>
            <person name="Zhang Y."/>
            <person name="Qin N."/>
            <person name="Li Z."/>
            <person name="Yang G."/>
            <person name="Yang S."/>
            <person name="Bolund L."/>
            <person name="Kristiansen K."/>
            <person name="Zheng H."/>
            <person name="Li S."/>
            <person name="Zhang X."/>
            <person name="Yang H."/>
            <person name="Wang J."/>
            <person name="Sun R."/>
            <person name="Zhang B."/>
            <person name="Jiang S."/>
            <person name="Wang J."/>
            <person name="Du Y."/>
            <person name="Li S."/>
        </authorList>
    </citation>
    <scope>NUCLEOTIDE SEQUENCE [LARGE SCALE GENOMIC DNA]</scope>
    <source>
        <strain evidence="2">cv. 9930</strain>
    </source>
</reference>
<dbReference type="GO" id="GO:0006412">
    <property type="term" value="P:translation"/>
    <property type="evidence" value="ECO:0007669"/>
    <property type="project" value="InterPro"/>
</dbReference>
<dbReference type="Pfam" id="PF01157">
    <property type="entry name" value="Ribosomal_L21e"/>
    <property type="match status" value="1"/>
</dbReference>
<evidence type="ECO:0000313" key="2">
    <source>
        <dbReference type="Proteomes" id="UP000029981"/>
    </source>
</evidence>
<accession>A0A0A0KQY9</accession>
<keyword evidence="2" id="KW-1185">Reference proteome</keyword>
<dbReference type="GO" id="GO:0005840">
    <property type="term" value="C:ribosome"/>
    <property type="evidence" value="ECO:0007669"/>
    <property type="project" value="InterPro"/>
</dbReference>
<dbReference type="Gramene" id="KGN50837">
    <property type="protein sequence ID" value="KGN50837"/>
    <property type="gene ID" value="Csa_5G284530"/>
</dbReference>
<dbReference type="InterPro" id="IPR008991">
    <property type="entry name" value="Translation_prot_SH3-like_sf"/>
</dbReference>
<dbReference type="SUPFAM" id="SSF50104">
    <property type="entry name" value="Translation proteins SH3-like domain"/>
    <property type="match status" value="1"/>
</dbReference>
<proteinExistence type="predicted"/>
<reference evidence="1 2" key="3">
    <citation type="journal article" date="2010" name="BMC Genomics">
        <title>Transcriptome sequencing and comparative analysis of cucumber flowers with different sex types.</title>
        <authorList>
            <person name="Guo S."/>
            <person name="Zheng Y."/>
            <person name="Joung J.G."/>
            <person name="Liu S."/>
            <person name="Zhang Z."/>
            <person name="Crasta O.R."/>
            <person name="Sobral B.W."/>
            <person name="Xu Y."/>
            <person name="Huang S."/>
            <person name="Fei Z."/>
        </authorList>
    </citation>
    <scope>NUCLEOTIDE SEQUENCE [LARGE SCALE GENOMIC DNA]</scope>
    <source>
        <strain evidence="2">cv. 9930</strain>
    </source>
</reference>
<dbReference type="FunFam" id="6.10.250.3260:FF:000002">
    <property type="entry name" value="60S ribosomal protein L21"/>
    <property type="match status" value="1"/>
</dbReference>
<reference evidence="1 2" key="4">
    <citation type="journal article" date="2011" name="BMC Genomics">
        <title>RNA-Seq improves annotation of protein-coding genes in the cucumber genome.</title>
        <authorList>
            <person name="Li Z."/>
            <person name="Zhang Z."/>
            <person name="Yan P."/>
            <person name="Huang S."/>
            <person name="Fei Z."/>
            <person name="Lin K."/>
        </authorList>
    </citation>
    <scope>NUCLEOTIDE SEQUENCE [LARGE SCALE GENOMIC DNA]</scope>
    <source>
        <strain evidence="2">cv. 9930</strain>
    </source>
</reference>